<reference evidence="3" key="1">
    <citation type="submission" date="2017-02" db="EMBL/GenBank/DDBJ databases">
        <authorList>
            <person name="Tafer H."/>
            <person name="Lopandic K."/>
        </authorList>
    </citation>
    <scope>NUCLEOTIDE SEQUENCE [LARGE SCALE GENOMIC DNA]</scope>
    <source>
        <strain evidence="3">CBS 366.77</strain>
    </source>
</reference>
<feature type="region of interest" description="Disordered" evidence="1">
    <location>
        <begin position="271"/>
        <end position="336"/>
    </location>
</feature>
<feature type="region of interest" description="Disordered" evidence="1">
    <location>
        <begin position="214"/>
        <end position="242"/>
    </location>
</feature>
<feature type="compositionally biased region" description="Pro residues" evidence="1">
    <location>
        <begin position="1"/>
        <end position="14"/>
    </location>
</feature>
<sequence length="554" mass="61183">MARTPKPPKPPKAPKAPKAPKGVKKESMAKSAGVKKAATSTTKQPRVARQHSAQARHPSNYTAFHPDQAHWSINNMPDILYQYRPLEKDINYEPVDENGKWLYGQQLRVLPILPDHISSDVEEWRCEAWQRLDSRITLKDIVARMHPNFRIRPNALQQRNGRFRTKFHMVAWHSSNKRSDKLDDDLEKELIKAGIDPALNTTRGLTPGLINPALGEAGGRIPIPAKEPAGRPKKNKKKKNTAIEHHLQRQDTLELTAHAQNNAPVVQNSAGQGANVQMPTPYQSQANSPAQGSNFQSQYNSPVAHRSNFQESTPYQQTNSPVTYSTGKATNVQMPASSTPQFKAPLVYGSAGMGTDIQIPTAFYDAQNDTYQFVPVPDDGMMNLQMNNFFSLPEIDFDVPNGDDLTESEKKILAETPTDGESIPFGESAYVQLPISYSETQTTQVTQGSSGEITDAQSPASYSETQINAQVAQGSSGEITDTQSPVPSSETQTTAQLAQESPSEVTDAQSPVSSSETQTNTQDAQDDFVLWYQAECDPGSFERMTMPELDAFDW</sequence>
<feature type="region of interest" description="Disordered" evidence="1">
    <location>
        <begin position="1"/>
        <end position="63"/>
    </location>
</feature>
<organism evidence="2 3">
    <name type="scientific">Aspergillus sclerotialis</name>
    <dbReference type="NCBI Taxonomy" id="2070753"/>
    <lineage>
        <taxon>Eukaryota</taxon>
        <taxon>Fungi</taxon>
        <taxon>Dikarya</taxon>
        <taxon>Ascomycota</taxon>
        <taxon>Pezizomycotina</taxon>
        <taxon>Eurotiomycetes</taxon>
        <taxon>Eurotiomycetidae</taxon>
        <taxon>Eurotiales</taxon>
        <taxon>Aspergillaceae</taxon>
        <taxon>Aspergillus</taxon>
        <taxon>Aspergillus subgen. Polypaecilum</taxon>
    </lineage>
</organism>
<evidence type="ECO:0000313" key="3">
    <source>
        <dbReference type="Proteomes" id="UP000266188"/>
    </source>
</evidence>
<feature type="compositionally biased region" description="Basic residues" evidence="1">
    <location>
        <begin position="231"/>
        <end position="240"/>
    </location>
</feature>
<dbReference type="AlphaFoldDB" id="A0A3A2ZBN2"/>
<dbReference type="EMBL" id="MVGC01000347">
    <property type="protein sequence ID" value="RJE20020.1"/>
    <property type="molecule type" value="Genomic_DNA"/>
</dbReference>
<evidence type="ECO:0000313" key="2">
    <source>
        <dbReference type="EMBL" id="RJE20020.1"/>
    </source>
</evidence>
<accession>A0A3A2ZBN2</accession>
<gene>
    <name evidence="2" type="ORF">PHISCL_07649</name>
</gene>
<name>A0A3A2ZBN2_9EURO</name>
<keyword evidence="3" id="KW-1185">Reference proteome</keyword>
<dbReference type="OrthoDB" id="5348779at2759"/>
<comment type="caution">
    <text evidence="2">The sequence shown here is derived from an EMBL/GenBank/DDBJ whole genome shotgun (WGS) entry which is preliminary data.</text>
</comment>
<evidence type="ECO:0000256" key="1">
    <source>
        <dbReference type="SAM" id="MobiDB-lite"/>
    </source>
</evidence>
<protein>
    <submittedName>
        <fullName evidence="2">Uncharacterized protein</fullName>
    </submittedName>
</protein>
<dbReference type="Proteomes" id="UP000266188">
    <property type="component" value="Unassembled WGS sequence"/>
</dbReference>
<feature type="compositionally biased region" description="Polar residues" evidence="1">
    <location>
        <begin position="51"/>
        <end position="62"/>
    </location>
</feature>
<feature type="compositionally biased region" description="Polar residues" evidence="1">
    <location>
        <begin position="448"/>
        <end position="523"/>
    </location>
</feature>
<proteinExistence type="predicted"/>
<feature type="region of interest" description="Disordered" evidence="1">
    <location>
        <begin position="441"/>
        <end position="525"/>
    </location>
</feature>